<comment type="subcellular location">
    <subcellularLocation>
        <location evidence="1 13">Mitochondrion inner membrane</location>
        <topology evidence="1 13">Peripheral membrane protein</topology>
        <orientation evidence="1 13">Matrix side</orientation>
    </subcellularLocation>
</comment>
<dbReference type="Proteomes" id="UP001558632">
    <property type="component" value="Unassembled WGS sequence"/>
</dbReference>
<dbReference type="Gene3D" id="1.25.40.40">
    <property type="entry name" value="Cytochrome c oxidase, subunit Va/VI"/>
    <property type="match status" value="1"/>
</dbReference>
<keyword evidence="9 13" id="KW-0408">Iron</keyword>
<evidence type="ECO:0000256" key="3">
    <source>
        <dbReference type="ARBA" id="ARBA00007972"/>
    </source>
</evidence>
<keyword evidence="6 13" id="KW-0479">Metal-binding</keyword>
<dbReference type="CDD" id="cd00923">
    <property type="entry name" value="Cyt_c_Oxidase_Va"/>
    <property type="match status" value="1"/>
</dbReference>
<evidence type="ECO:0000256" key="8">
    <source>
        <dbReference type="ARBA" id="ARBA00022946"/>
    </source>
</evidence>
<evidence type="ECO:0000256" key="9">
    <source>
        <dbReference type="ARBA" id="ARBA00023004"/>
    </source>
</evidence>
<evidence type="ECO:0000256" key="14">
    <source>
        <dbReference type="SAM" id="MobiDB-lite"/>
    </source>
</evidence>
<evidence type="ECO:0000256" key="11">
    <source>
        <dbReference type="ARBA" id="ARBA00023136"/>
    </source>
</evidence>
<dbReference type="EMBL" id="JBEUSY010000254">
    <property type="protein sequence ID" value="KAL1240764.1"/>
    <property type="molecule type" value="Genomic_DNA"/>
</dbReference>
<dbReference type="InterPro" id="IPR036545">
    <property type="entry name" value="Cyt_c_oxidase_su5A/6_sf"/>
</dbReference>
<comment type="caution">
    <text evidence="15">The sequence shown here is derived from an EMBL/GenBank/DDBJ whole genome shotgun (WGS) entry which is preliminary data.</text>
</comment>
<comment type="subunit">
    <text evidence="13">Component of the cytochrome c oxidase (complex IV, CIV), a multisubunit enzyme composed of a catalytic core of 3 subunits and several supernumerary subunits. The complex exists as a monomer or a dimer and forms supercomplexes (SCs) in the inner mitochondrial membrane with ubiquinol-cytochrome c oxidoreductase (cytochrome b-c1 complex, complex III, CIII).</text>
</comment>
<dbReference type="Gene3D" id="3.30.40.10">
    <property type="entry name" value="Zinc/RING finger domain, C3HC4 (zinc finger)"/>
    <property type="match status" value="1"/>
</dbReference>
<dbReference type="InterPro" id="IPR003204">
    <property type="entry name" value="Cyt_c_oxidase_su5A/6"/>
</dbReference>
<protein>
    <recommendedName>
        <fullName evidence="4 13">Cytochrome c oxidase subunit 5A, mitochondrial</fullName>
    </recommendedName>
    <alternativeName>
        <fullName evidence="12 13">Cytochrome c oxidase polypeptide Va</fullName>
    </alternativeName>
</protein>
<reference evidence="15 16" key="1">
    <citation type="submission" date="2024-07" db="EMBL/GenBank/DDBJ databases">
        <title>Enhanced genomic and transcriptomic resources for Trichinella pseudospiralis and T. spiralis underpin the discovery of pronounced molecular differences between stages and species.</title>
        <authorList>
            <person name="Pasi K.K."/>
            <person name="La Rosa G."/>
            <person name="Gomez-Morales M.A."/>
            <person name="Tosini F."/>
            <person name="Sumanam S."/>
            <person name="Young N.D."/>
            <person name="Chang B.C."/>
            <person name="Robin G.B."/>
        </authorList>
    </citation>
    <scope>NUCLEOTIDE SEQUENCE [LARGE SCALE GENOMIC DNA]</scope>
    <source>
        <strain evidence="15">ISS534</strain>
    </source>
</reference>
<comment type="function">
    <text evidence="13">Component of the cytochrome c oxidase, the last enzyme in the mitochondrial electron transport chain which drives oxidative phosphorylation. The respiratory chain contains 3 multisubunit complexes succinate dehydrogenase (complex II, CII), ubiquinol-cytochrome c oxidoreductase (cytochrome b-c1 complex, complex III, CIII) and cytochrome c oxidase (complex IV, CIV), that cooperate to transfer electrons derived from NADH and succinate to molecular oxygen, creating an electrochemical gradient over the inner membrane that drives transmembrane transport and the ATP synthase. Cytochrome c oxidase is the component of the respiratory chain that catalyzes the reduction of oxygen to water. Electrons originating from reduced cytochrome c in the intermembrane space (IMS) are transferred via the dinuclear copper A center (CU(A)) of subunit 2 and heme A of subunit 1 to the active site in subunit 1, a binuclear center (BNC) formed by heme A3 and copper B (CU(B)). The BNC reduces molecular oxygen to 2 water molecules using 4 electrons from cytochrome c in the IMS and 4 protons from the mitochondrial matrix.</text>
</comment>
<dbReference type="PANTHER" id="PTHR14200:SF11">
    <property type="entry name" value="CYTOCHROME C OXIDASE SUBUNIT 5A, MITOCHONDRIAL"/>
    <property type="match status" value="1"/>
</dbReference>
<dbReference type="Pfam" id="PF02284">
    <property type="entry name" value="COX5A"/>
    <property type="match status" value="1"/>
</dbReference>
<organism evidence="15 16">
    <name type="scientific">Trichinella spiralis</name>
    <name type="common">Trichina worm</name>
    <dbReference type="NCBI Taxonomy" id="6334"/>
    <lineage>
        <taxon>Eukaryota</taxon>
        <taxon>Metazoa</taxon>
        <taxon>Ecdysozoa</taxon>
        <taxon>Nematoda</taxon>
        <taxon>Enoplea</taxon>
        <taxon>Dorylaimia</taxon>
        <taxon>Trichinellida</taxon>
        <taxon>Trichinellidae</taxon>
        <taxon>Trichinella</taxon>
    </lineage>
</organism>
<keyword evidence="16" id="KW-1185">Reference proteome</keyword>
<dbReference type="InterPro" id="IPR013083">
    <property type="entry name" value="Znf_RING/FYVE/PHD"/>
</dbReference>
<comment type="pathway">
    <text evidence="2 13">Energy metabolism; oxidative phosphorylation.</text>
</comment>
<evidence type="ECO:0000256" key="4">
    <source>
        <dbReference type="ARBA" id="ARBA00021968"/>
    </source>
</evidence>
<evidence type="ECO:0000256" key="5">
    <source>
        <dbReference type="ARBA" id="ARBA00022617"/>
    </source>
</evidence>
<feature type="region of interest" description="Disordered" evidence="14">
    <location>
        <begin position="1"/>
        <end position="21"/>
    </location>
</feature>
<proteinExistence type="inferred from homology"/>
<gene>
    <name evidence="15" type="ORF">TSPI_02634</name>
</gene>
<dbReference type="SUPFAM" id="SSF57850">
    <property type="entry name" value="RING/U-box"/>
    <property type="match status" value="1"/>
</dbReference>
<evidence type="ECO:0000256" key="6">
    <source>
        <dbReference type="ARBA" id="ARBA00022723"/>
    </source>
</evidence>
<dbReference type="PANTHER" id="PTHR14200">
    <property type="entry name" value="CYTOCHROME C OXIDASE POLYPEPTIDE"/>
    <property type="match status" value="1"/>
</dbReference>
<evidence type="ECO:0000256" key="1">
    <source>
        <dbReference type="ARBA" id="ARBA00004443"/>
    </source>
</evidence>
<evidence type="ECO:0000256" key="7">
    <source>
        <dbReference type="ARBA" id="ARBA00022792"/>
    </source>
</evidence>
<evidence type="ECO:0000256" key="2">
    <source>
        <dbReference type="ARBA" id="ARBA00004673"/>
    </source>
</evidence>
<keyword evidence="10 13" id="KW-0496">Mitochondrion</keyword>
<keyword evidence="8 13" id="KW-0809">Transit peptide</keyword>
<keyword evidence="11 13" id="KW-0472">Membrane</keyword>
<comment type="similarity">
    <text evidence="3 13">Belongs to the cytochrome c oxidase subunit 5A family.</text>
</comment>
<dbReference type="SUPFAM" id="SSF48479">
    <property type="entry name" value="Cytochrome c oxidase subunit E"/>
    <property type="match status" value="1"/>
</dbReference>
<evidence type="ECO:0000313" key="15">
    <source>
        <dbReference type="EMBL" id="KAL1240764.1"/>
    </source>
</evidence>
<evidence type="ECO:0000256" key="10">
    <source>
        <dbReference type="ARBA" id="ARBA00023128"/>
    </source>
</evidence>
<sequence length="233" mass="27058">MPPKKVKKTDEVSSDAQTSESSDKIISGEIYTCTVCMTSLREQVQARKPMVTTYCGHVFCIVMFRLPVTDCVKQISSVLSRTQLLSSWRKFSSHTAEETPEQFDKRFIDFFNQPDIDGWLVRKGLYELHCHDIVPEPTVAAAALRACRRVNDYALAVRFLEAIKLKCGRHASKIYPYIIQELRPVLNELGISTPEEMQFDKPQLFKPSPDWWPEEYYEIYKFPKHSTYPMKYV</sequence>
<accession>A0ABR3KKF6</accession>
<keyword evidence="7 13" id="KW-0999">Mitochondrion inner membrane</keyword>
<evidence type="ECO:0000256" key="13">
    <source>
        <dbReference type="RuleBase" id="RU368103"/>
    </source>
</evidence>
<evidence type="ECO:0000313" key="16">
    <source>
        <dbReference type="Proteomes" id="UP001558632"/>
    </source>
</evidence>
<keyword evidence="5 13" id="KW-0349">Heme</keyword>
<name>A0ABR3KKF6_TRISP</name>
<evidence type="ECO:0000256" key="12">
    <source>
        <dbReference type="ARBA" id="ARBA00031049"/>
    </source>
</evidence>